<feature type="transmembrane region" description="Helical" evidence="1">
    <location>
        <begin position="227"/>
        <end position="243"/>
    </location>
</feature>
<dbReference type="EMBL" id="FNVO01000033">
    <property type="protein sequence ID" value="SEG92343.1"/>
    <property type="molecule type" value="Genomic_DNA"/>
</dbReference>
<evidence type="ECO:0000256" key="1">
    <source>
        <dbReference type="SAM" id="Phobius"/>
    </source>
</evidence>
<dbReference type="InterPro" id="IPR037185">
    <property type="entry name" value="EmrE-like"/>
</dbReference>
<dbReference type="Proteomes" id="UP000236723">
    <property type="component" value="Unassembled WGS sequence"/>
</dbReference>
<dbReference type="RefSeq" id="WP_160147224.1">
    <property type="nucleotide sequence ID" value="NZ_FNVO01000033.1"/>
</dbReference>
<dbReference type="PANTHER" id="PTHR40761">
    <property type="entry name" value="CONSERVED INTEGRAL MEMBRANE ALANINE VALINE AND LEUCINE RICH PROTEIN-RELATED"/>
    <property type="match status" value="1"/>
</dbReference>
<dbReference type="SUPFAM" id="SSF103481">
    <property type="entry name" value="Multidrug resistance efflux transporter EmrE"/>
    <property type="match status" value="2"/>
</dbReference>
<feature type="transmembrane region" description="Helical" evidence="1">
    <location>
        <begin position="132"/>
        <end position="153"/>
    </location>
</feature>
<keyword evidence="1" id="KW-1133">Transmembrane helix</keyword>
<feature type="transmembrane region" description="Helical" evidence="1">
    <location>
        <begin position="76"/>
        <end position="94"/>
    </location>
</feature>
<feature type="transmembrane region" description="Helical" evidence="1">
    <location>
        <begin position="249"/>
        <end position="268"/>
    </location>
</feature>
<evidence type="ECO:0008006" key="4">
    <source>
        <dbReference type="Google" id="ProtNLM"/>
    </source>
</evidence>
<feature type="transmembrane region" description="Helical" evidence="1">
    <location>
        <begin position="47"/>
        <end position="70"/>
    </location>
</feature>
<evidence type="ECO:0000313" key="2">
    <source>
        <dbReference type="EMBL" id="SEG92343.1"/>
    </source>
</evidence>
<dbReference type="AlphaFoldDB" id="A0A1H6E534"/>
<sequence>MIAVLLALVASLCNATASVLQRRGTLAVPEGAGPLLFARTLLRRPVWLAGIAALIGGFVLQAAALGFGGLSLVEPLLVMELPFTMLIIALFFRARLSAQTWLATVAMTAGLAGLLVAAAPGAGISAPATADWVLAALGVACAIAAMLVAAWLVRGSRRTVLLGAATGVGFAFTAALMKGSTGILKSDPVQALTSWQPYAMVATGLFSLMLLQVTLHSGTLVAAQPPLTIIDPVASIILGALLFDEPIRAGPWIALELVGVGLIVYGAIEISRTPAFHGAAVPLAE</sequence>
<proteinExistence type="predicted"/>
<dbReference type="OrthoDB" id="3822427at2"/>
<evidence type="ECO:0000313" key="3">
    <source>
        <dbReference type="Proteomes" id="UP000236723"/>
    </source>
</evidence>
<accession>A0A1H6E534</accession>
<reference evidence="3" key="1">
    <citation type="submission" date="2016-10" db="EMBL/GenBank/DDBJ databases">
        <authorList>
            <person name="Varghese N."/>
            <person name="Submissions S."/>
        </authorList>
    </citation>
    <scope>NUCLEOTIDE SEQUENCE [LARGE SCALE GENOMIC DNA]</scope>
    <source>
        <strain evidence="3">DSM 43163</strain>
    </source>
</reference>
<dbReference type="PANTHER" id="PTHR40761:SF1">
    <property type="entry name" value="CONSERVED INTEGRAL MEMBRANE ALANINE VALINE AND LEUCINE RICH PROTEIN-RELATED"/>
    <property type="match status" value="1"/>
</dbReference>
<gene>
    <name evidence="2" type="ORF">SAMN04489712_13322</name>
</gene>
<organism evidence="2 3">
    <name type="scientific">Thermomonospora echinospora</name>
    <dbReference type="NCBI Taxonomy" id="1992"/>
    <lineage>
        <taxon>Bacteria</taxon>
        <taxon>Bacillati</taxon>
        <taxon>Actinomycetota</taxon>
        <taxon>Actinomycetes</taxon>
        <taxon>Streptosporangiales</taxon>
        <taxon>Thermomonosporaceae</taxon>
        <taxon>Thermomonospora</taxon>
    </lineage>
</organism>
<dbReference type="NCBIfam" id="NF038012">
    <property type="entry name" value="DMT_1"/>
    <property type="match status" value="1"/>
</dbReference>
<feature type="transmembrane region" description="Helical" evidence="1">
    <location>
        <begin position="197"/>
        <end position="215"/>
    </location>
</feature>
<protein>
    <recommendedName>
        <fullName evidence="4">Magnesium transporter NIPA</fullName>
    </recommendedName>
</protein>
<keyword evidence="1" id="KW-0812">Transmembrane</keyword>
<feature type="transmembrane region" description="Helical" evidence="1">
    <location>
        <begin position="160"/>
        <end position="177"/>
    </location>
</feature>
<feature type="transmembrane region" description="Helical" evidence="1">
    <location>
        <begin position="101"/>
        <end position="126"/>
    </location>
</feature>
<name>A0A1H6E534_9ACTN</name>
<keyword evidence="1" id="KW-0472">Membrane</keyword>
<keyword evidence="3" id="KW-1185">Reference proteome</keyword>